<protein>
    <submittedName>
        <fullName evidence="1">Uncharacterized protein</fullName>
    </submittedName>
</protein>
<keyword evidence="2" id="KW-1185">Reference proteome</keyword>
<proteinExistence type="predicted"/>
<accession>A0ABP3IYM5</accession>
<dbReference type="Proteomes" id="UP001501459">
    <property type="component" value="Unassembled WGS sequence"/>
</dbReference>
<dbReference type="EMBL" id="BAAADM010000015">
    <property type="protein sequence ID" value="GAA0432567.1"/>
    <property type="molecule type" value="Genomic_DNA"/>
</dbReference>
<dbReference type="RefSeq" id="WP_343751126.1">
    <property type="nucleotide sequence ID" value="NZ_BAAADM010000015.1"/>
</dbReference>
<name>A0ABP3IYM5_9BACI</name>
<sequence length="194" mass="22439">MLEESFAQLLNQFAVPVKLNDETNTRKAIISSQNVSDSIPNFDDKTIHSNFKIQRGDIIHFNNVKYLIITDVQAKRTYEYKATMRPMTNTFEFTYTTEGEYHYDRLGNKVWDVEPKEVTEPVSCIAHQEGSPTIEGSQIRLPEERIEVIMPDDNASSQIKMDSKHTIKNSNYKVVNINLLQSGLRIFTMEWTTK</sequence>
<evidence type="ECO:0000313" key="2">
    <source>
        <dbReference type="Proteomes" id="UP001501459"/>
    </source>
</evidence>
<organism evidence="1 2">
    <name type="scientific">Lentibacillus halophilus</name>
    <dbReference type="NCBI Taxonomy" id="295065"/>
    <lineage>
        <taxon>Bacteria</taxon>
        <taxon>Bacillati</taxon>
        <taxon>Bacillota</taxon>
        <taxon>Bacilli</taxon>
        <taxon>Bacillales</taxon>
        <taxon>Bacillaceae</taxon>
        <taxon>Lentibacillus</taxon>
    </lineage>
</organism>
<evidence type="ECO:0000313" key="1">
    <source>
        <dbReference type="EMBL" id="GAA0432567.1"/>
    </source>
</evidence>
<gene>
    <name evidence="1" type="ORF">GCM10008983_06440</name>
</gene>
<reference evidence="2" key="1">
    <citation type="journal article" date="2019" name="Int. J. Syst. Evol. Microbiol.">
        <title>The Global Catalogue of Microorganisms (GCM) 10K type strain sequencing project: providing services to taxonomists for standard genome sequencing and annotation.</title>
        <authorList>
            <consortium name="The Broad Institute Genomics Platform"/>
            <consortium name="The Broad Institute Genome Sequencing Center for Infectious Disease"/>
            <person name="Wu L."/>
            <person name="Ma J."/>
        </authorList>
    </citation>
    <scope>NUCLEOTIDE SEQUENCE [LARGE SCALE GENOMIC DNA]</scope>
    <source>
        <strain evidence="2">JCM 12149</strain>
    </source>
</reference>
<comment type="caution">
    <text evidence="1">The sequence shown here is derived from an EMBL/GenBank/DDBJ whole genome shotgun (WGS) entry which is preliminary data.</text>
</comment>